<dbReference type="CDD" id="cd23272">
    <property type="entry name" value="Dkk1_Cys2"/>
    <property type="match status" value="1"/>
</dbReference>
<feature type="chain" id="PRO_5034984028" description="Dickkopf N-terminal cysteine-rich domain-containing protein" evidence="8">
    <location>
        <begin position="32"/>
        <end position="339"/>
    </location>
</feature>
<evidence type="ECO:0000259" key="11">
    <source>
        <dbReference type="Pfam" id="PF21481"/>
    </source>
</evidence>
<evidence type="ECO:0000259" key="10">
    <source>
        <dbReference type="Pfam" id="PF21479"/>
    </source>
</evidence>
<feature type="domain" description="Dickkopf N-terminal cysteine-rich" evidence="9">
    <location>
        <begin position="159"/>
        <end position="211"/>
    </location>
</feature>
<name>A0A8C2RI35_CAPHI</name>
<evidence type="ECO:0000256" key="8">
    <source>
        <dbReference type="SAM" id="SignalP"/>
    </source>
</evidence>
<comment type="similarity">
    <text evidence="2">Belongs to the dickkopf family.</text>
</comment>
<dbReference type="InterPro" id="IPR048500">
    <property type="entry name" value="DIKK1/2/4_C-subdom1"/>
</dbReference>
<dbReference type="AlphaFoldDB" id="A0A8C2RI35"/>
<sequence length="339" mass="36545">MTALGTAGAARVLAALVAAALCGHPLLGVSATLNFVLNSNAIKNTPQMSGAAGHPGSAVSAAPGIPFEGVNKYHDKHQVRGVLRIGNAAIPNGSHLGKRAQNGLCKSSSRCVWQLPLGAVSGKVLERWAERDCEASRSAELGAQVPHPLPAPFPQPYPCAEDAECSADEYCASPTRGAGAQICQACRKLRKRCLRHAMCCPGNHCKNGICMPSDQNHFHRGEIEETIIESFGNEHSTLDGYSRRTTLSSRTYHTKAQEGTVCLRSSDCAAGLCCARHFWSKICKPVLKEGQVCTKHRRKGSHGLEIFQRCYCGEGLSCRMQKDHHQASNSSRLHTCQRH</sequence>
<comment type="subcellular location">
    <subcellularLocation>
        <location evidence="1">Secreted</location>
    </subcellularLocation>
</comment>
<evidence type="ECO:0000256" key="2">
    <source>
        <dbReference type="ARBA" id="ARBA00010842"/>
    </source>
</evidence>
<keyword evidence="5" id="KW-0879">Wnt signaling pathway</keyword>
<dbReference type="GO" id="GO:0048019">
    <property type="term" value="F:receptor antagonist activity"/>
    <property type="evidence" value="ECO:0007669"/>
    <property type="project" value="TreeGrafter"/>
</dbReference>
<dbReference type="GO" id="GO:0039706">
    <property type="term" value="F:co-receptor binding"/>
    <property type="evidence" value="ECO:0007669"/>
    <property type="project" value="TreeGrafter"/>
</dbReference>
<evidence type="ECO:0000256" key="5">
    <source>
        <dbReference type="ARBA" id="ARBA00022687"/>
    </source>
</evidence>
<evidence type="ECO:0000256" key="3">
    <source>
        <dbReference type="ARBA" id="ARBA00022473"/>
    </source>
</evidence>
<dbReference type="Ensembl" id="ENSCHIT00010040735.1">
    <property type="protein sequence ID" value="ENSCHIP00010028864.1"/>
    <property type="gene ID" value="ENSCHIG00010021533.1"/>
</dbReference>
<dbReference type="GO" id="GO:0090090">
    <property type="term" value="P:negative regulation of canonical Wnt signaling pathway"/>
    <property type="evidence" value="ECO:0007669"/>
    <property type="project" value="TreeGrafter"/>
</dbReference>
<feature type="domain" description="Dickkopf-related protein 1/2/4 C-terminal subdomain 2" evidence="10">
    <location>
        <begin position="290"/>
        <end position="339"/>
    </location>
</feature>
<dbReference type="Gene3D" id="2.10.80.10">
    <property type="entry name" value="Lipase, subunit A"/>
    <property type="match status" value="1"/>
</dbReference>
<dbReference type="GO" id="GO:0016055">
    <property type="term" value="P:Wnt signaling pathway"/>
    <property type="evidence" value="ECO:0007669"/>
    <property type="project" value="UniProtKB-KW"/>
</dbReference>
<dbReference type="Pfam" id="PF04706">
    <property type="entry name" value="Dickkopf_N"/>
    <property type="match status" value="1"/>
</dbReference>
<evidence type="ECO:0000256" key="4">
    <source>
        <dbReference type="ARBA" id="ARBA00022525"/>
    </source>
</evidence>
<dbReference type="Pfam" id="PF21481">
    <property type="entry name" value="DIKK1-2-4_C-subdom1"/>
    <property type="match status" value="1"/>
</dbReference>
<evidence type="ECO:0000313" key="12">
    <source>
        <dbReference type="Ensembl" id="ENSCHIP00010028864.1"/>
    </source>
</evidence>
<reference evidence="12" key="1">
    <citation type="submission" date="2019-03" db="EMBL/GenBank/DDBJ databases">
        <title>Genome sequencing and reference-guided assembly of Black Bengal Goat (Capra hircus).</title>
        <authorList>
            <person name="Siddiki A.Z."/>
            <person name="Baten A."/>
            <person name="Billah M."/>
            <person name="Alam M.A.U."/>
            <person name="Shawrob K.S.M."/>
            <person name="Saha S."/>
            <person name="Chowdhury M."/>
            <person name="Rahman A.H."/>
            <person name="Stear M."/>
            <person name="Miah G."/>
            <person name="Das G.B."/>
            <person name="Hossain M.M."/>
            <person name="Kumkum M."/>
            <person name="Islam M.S."/>
            <person name="Mollah A.M."/>
            <person name="Ahsan A."/>
            <person name="Tusar F."/>
            <person name="Khan M.K.I."/>
        </authorList>
    </citation>
    <scope>NUCLEOTIDE SEQUENCE [LARGE SCALE GENOMIC DNA]</scope>
</reference>
<dbReference type="InterPro" id="IPR006796">
    <property type="entry name" value="Dickkopf_N"/>
</dbReference>
<reference evidence="12" key="2">
    <citation type="submission" date="2025-08" db="UniProtKB">
        <authorList>
            <consortium name="Ensembl"/>
        </authorList>
    </citation>
    <scope>IDENTIFICATION</scope>
</reference>
<dbReference type="PANTHER" id="PTHR12113">
    <property type="entry name" value="DICKKOPF3-LIKE 3"/>
    <property type="match status" value="1"/>
</dbReference>
<dbReference type="InterPro" id="IPR047304">
    <property type="entry name" value="Dkk1_Cys2"/>
</dbReference>
<organism evidence="12">
    <name type="scientific">Capra hircus</name>
    <name type="common">Goat</name>
    <dbReference type="NCBI Taxonomy" id="9925"/>
    <lineage>
        <taxon>Eukaryota</taxon>
        <taxon>Metazoa</taxon>
        <taxon>Chordata</taxon>
        <taxon>Craniata</taxon>
        <taxon>Vertebrata</taxon>
        <taxon>Euteleostomi</taxon>
        <taxon>Mammalia</taxon>
        <taxon>Eutheria</taxon>
        <taxon>Laurasiatheria</taxon>
        <taxon>Artiodactyla</taxon>
        <taxon>Ruminantia</taxon>
        <taxon>Pecora</taxon>
        <taxon>Bovidae</taxon>
        <taxon>Caprinae</taxon>
        <taxon>Capra</taxon>
    </lineage>
</organism>
<evidence type="ECO:0000256" key="7">
    <source>
        <dbReference type="ARBA" id="ARBA00023157"/>
    </source>
</evidence>
<evidence type="ECO:0000256" key="1">
    <source>
        <dbReference type="ARBA" id="ARBA00004613"/>
    </source>
</evidence>
<keyword evidence="4" id="KW-0964">Secreted</keyword>
<keyword evidence="3" id="KW-0217">Developmental protein</keyword>
<dbReference type="GO" id="GO:0005615">
    <property type="term" value="C:extracellular space"/>
    <property type="evidence" value="ECO:0007669"/>
    <property type="project" value="TreeGrafter"/>
</dbReference>
<accession>A0A8C2RI35</accession>
<proteinExistence type="inferred from homology"/>
<protein>
    <recommendedName>
        <fullName evidence="13">Dickkopf N-terminal cysteine-rich domain-containing protein</fullName>
    </recommendedName>
</protein>
<dbReference type="InterPro" id="IPR039863">
    <property type="entry name" value="DKK1-4"/>
</dbReference>
<feature type="signal peptide" evidence="8">
    <location>
        <begin position="1"/>
        <end position="31"/>
    </location>
</feature>
<evidence type="ECO:0008006" key="13">
    <source>
        <dbReference type="Google" id="ProtNLM"/>
    </source>
</evidence>
<feature type="domain" description="Dickkopf-related protein 1/2/4 C-terminal subdomain 1" evidence="11">
    <location>
        <begin position="258"/>
        <end position="287"/>
    </location>
</feature>
<keyword evidence="6 8" id="KW-0732">Signal</keyword>
<evidence type="ECO:0000259" key="9">
    <source>
        <dbReference type="Pfam" id="PF04706"/>
    </source>
</evidence>
<dbReference type="FunFam" id="2.10.80.10:FF:000001">
    <property type="entry name" value="Dickkopf WNT-signaling pathway inhibitor 2"/>
    <property type="match status" value="1"/>
</dbReference>
<dbReference type="Pfam" id="PF21479">
    <property type="entry name" value="DIKK1-2-4_C-subdom2"/>
    <property type="match status" value="1"/>
</dbReference>
<dbReference type="PANTHER" id="PTHR12113:SF11">
    <property type="entry name" value="DICKKOPF-RELATED PROTEIN 1"/>
    <property type="match status" value="1"/>
</dbReference>
<keyword evidence="7" id="KW-1015">Disulfide bond</keyword>
<dbReference type="InterPro" id="IPR048499">
    <property type="entry name" value="DIKK1/2/4_C-subdom2"/>
</dbReference>
<evidence type="ECO:0000256" key="6">
    <source>
        <dbReference type="ARBA" id="ARBA00022729"/>
    </source>
</evidence>